<feature type="non-terminal residue" evidence="2">
    <location>
        <position position="152"/>
    </location>
</feature>
<protein>
    <recommendedName>
        <fullName evidence="4">VCBS repeat-containing protein</fullName>
    </recommendedName>
</protein>
<dbReference type="InterPro" id="IPR013517">
    <property type="entry name" value="FG-GAP"/>
</dbReference>
<dbReference type="Proteomes" id="UP000663836">
    <property type="component" value="Unassembled WGS sequence"/>
</dbReference>
<dbReference type="InterPro" id="IPR028994">
    <property type="entry name" value="Integrin_alpha_N"/>
</dbReference>
<gene>
    <name evidence="2" type="ORF">JBS370_LOCUS41299</name>
</gene>
<dbReference type="SUPFAM" id="SSF69318">
    <property type="entry name" value="Integrin alpha N-terminal domain"/>
    <property type="match status" value="1"/>
</dbReference>
<dbReference type="EMBL" id="CAJOBD010044323">
    <property type="protein sequence ID" value="CAF4330518.1"/>
    <property type="molecule type" value="Genomic_DNA"/>
</dbReference>
<evidence type="ECO:0000256" key="1">
    <source>
        <dbReference type="ARBA" id="ARBA00022729"/>
    </source>
</evidence>
<evidence type="ECO:0000313" key="2">
    <source>
        <dbReference type="EMBL" id="CAF4330518.1"/>
    </source>
</evidence>
<dbReference type="AlphaFoldDB" id="A0A820JSF6"/>
<reference evidence="2" key="1">
    <citation type="submission" date="2021-02" db="EMBL/GenBank/DDBJ databases">
        <authorList>
            <person name="Nowell W R."/>
        </authorList>
    </citation>
    <scope>NUCLEOTIDE SEQUENCE</scope>
</reference>
<dbReference type="Gene3D" id="2.130.10.130">
    <property type="entry name" value="Integrin alpha, N-terminal"/>
    <property type="match status" value="1"/>
</dbReference>
<comment type="caution">
    <text evidence="2">The sequence shown here is derived from an EMBL/GenBank/DDBJ whole genome shotgun (WGS) entry which is preliminary data.</text>
</comment>
<organism evidence="2 3">
    <name type="scientific">Rotaria sordida</name>
    <dbReference type="NCBI Taxonomy" id="392033"/>
    <lineage>
        <taxon>Eukaryota</taxon>
        <taxon>Metazoa</taxon>
        <taxon>Spiralia</taxon>
        <taxon>Gnathifera</taxon>
        <taxon>Rotifera</taxon>
        <taxon>Eurotatoria</taxon>
        <taxon>Bdelloidea</taxon>
        <taxon>Philodinida</taxon>
        <taxon>Philodinidae</taxon>
        <taxon>Rotaria</taxon>
    </lineage>
</organism>
<name>A0A820JSF6_9BILA</name>
<dbReference type="Pfam" id="PF13517">
    <property type="entry name" value="FG-GAP_3"/>
    <property type="match status" value="1"/>
</dbReference>
<dbReference type="PANTHER" id="PTHR44103:SF1">
    <property type="entry name" value="PROPROTEIN CONVERTASE P"/>
    <property type="match status" value="1"/>
</dbReference>
<evidence type="ECO:0008006" key="4">
    <source>
        <dbReference type="Google" id="ProtNLM"/>
    </source>
</evidence>
<evidence type="ECO:0000313" key="3">
    <source>
        <dbReference type="Proteomes" id="UP000663836"/>
    </source>
</evidence>
<keyword evidence="1" id="KW-0732">Signal</keyword>
<sequence length="152" mass="16814">MIGSICEMKFKSIVKSSIVHSSNPRFIAVGDLNNDNKIDMAVANFGTDTIGIFLSNDDQTFSNEQIYSTGFESRPSSIVINDFNNDNSLDIVVANSGTNNIGLFIGYHNGTFHDQIIFSTGSFRPWFIAAGDFNKDYQLDIAIVYYNTDNIG</sequence>
<dbReference type="PANTHER" id="PTHR44103">
    <property type="entry name" value="PROPROTEIN CONVERTASE P"/>
    <property type="match status" value="1"/>
</dbReference>
<accession>A0A820JSF6</accession>
<proteinExistence type="predicted"/>